<dbReference type="OrthoDB" id="9791228at2"/>
<evidence type="ECO:0000313" key="4">
    <source>
        <dbReference type="EMBL" id="ALH95389.1"/>
    </source>
</evidence>
<sequence length="133" mass="15280">MTFHDLYRLSSHAVILNENNQVLLLKATYSDLAWGLPGGALDLGETIHQALIRECLEELGSNIKIEYLSGVYFHSSVNSHAFIFKCYLESSIIQLSDEHSEFKWFNLSELSEIQKIRVQDCLYYNGEVKSRSF</sequence>
<dbReference type="SUPFAM" id="SSF55811">
    <property type="entry name" value="Nudix"/>
    <property type="match status" value="1"/>
</dbReference>
<dbReference type="KEGG" id="aei:AOY20_07475"/>
<dbReference type="PROSITE" id="PS51462">
    <property type="entry name" value="NUDIX"/>
    <property type="match status" value="1"/>
</dbReference>
<dbReference type="PRINTS" id="PR00502">
    <property type="entry name" value="NUDIXFAMILY"/>
</dbReference>
<dbReference type="EMBL" id="CP012808">
    <property type="protein sequence ID" value="ALH95389.1"/>
    <property type="molecule type" value="Genomic_DNA"/>
</dbReference>
<organism evidence="4 5">
    <name type="scientific">Acinetobacter equi</name>
    <dbReference type="NCBI Taxonomy" id="1324350"/>
    <lineage>
        <taxon>Bacteria</taxon>
        <taxon>Pseudomonadati</taxon>
        <taxon>Pseudomonadota</taxon>
        <taxon>Gammaproteobacteria</taxon>
        <taxon>Moraxellales</taxon>
        <taxon>Moraxellaceae</taxon>
        <taxon>Acinetobacter</taxon>
    </lineage>
</organism>
<name>A0A0N9VW78_9GAMM</name>
<proteinExistence type="predicted"/>
<feature type="domain" description="Nudix hydrolase" evidence="3">
    <location>
        <begin position="6"/>
        <end position="133"/>
    </location>
</feature>
<dbReference type="InterPro" id="IPR015797">
    <property type="entry name" value="NUDIX_hydrolase-like_dom_sf"/>
</dbReference>
<reference evidence="4 5" key="1">
    <citation type="journal article" date="2015" name="Int. J. Syst. Evol. Microbiol.">
        <title>Acinetobacter equi sp. nov. isolated from horse faeces.</title>
        <authorList>
            <person name="Poppel M.T."/>
            <person name="Skiebe E."/>
            <person name="Laue M."/>
            <person name="Bergmann H."/>
            <person name="Ebersberger I."/>
            <person name="Garn T."/>
            <person name="Fruth A."/>
            <person name="Baumgardt S."/>
            <person name="Busse H.J."/>
            <person name="Wilharm G."/>
        </authorList>
    </citation>
    <scope>NUCLEOTIDE SEQUENCE [LARGE SCALE GENOMIC DNA]</scope>
    <source>
        <strain evidence="4 5">114</strain>
    </source>
</reference>
<keyword evidence="2 4" id="KW-0378">Hydrolase</keyword>
<gene>
    <name evidence="4" type="ORF">AOY20_07475</name>
</gene>
<dbReference type="Gene3D" id="3.90.79.10">
    <property type="entry name" value="Nucleoside Triphosphate Pyrophosphohydrolase"/>
    <property type="match status" value="1"/>
</dbReference>
<protein>
    <submittedName>
        <fullName evidence="4">NUDIX hydrolase</fullName>
    </submittedName>
</protein>
<dbReference type="Pfam" id="PF00293">
    <property type="entry name" value="NUDIX"/>
    <property type="match status" value="1"/>
</dbReference>
<evidence type="ECO:0000259" key="3">
    <source>
        <dbReference type="PROSITE" id="PS51462"/>
    </source>
</evidence>
<dbReference type="RefSeq" id="WP_054581281.1">
    <property type="nucleotide sequence ID" value="NZ_CP012808.1"/>
</dbReference>
<comment type="cofactor">
    <cofactor evidence="1">
        <name>Mg(2+)</name>
        <dbReference type="ChEBI" id="CHEBI:18420"/>
    </cofactor>
</comment>
<dbReference type="PANTHER" id="PTHR43046">
    <property type="entry name" value="GDP-MANNOSE MANNOSYL HYDROLASE"/>
    <property type="match status" value="1"/>
</dbReference>
<dbReference type="InterPro" id="IPR000086">
    <property type="entry name" value="NUDIX_hydrolase_dom"/>
</dbReference>
<keyword evidence="5" id="KW-1185">Reference proteome</keyword>
<accession>A0A0N9VW78</accession>
<dbReference type="Proteomes" id="UP000064939">
    <property type="component" value="Chromosome"/>
</dbReference>
<dbReference type="AlphaFoldDB" id="A0A0N9VW78"/>
<evidence type="ECO:0000313" key="5">
    <source>
        <dbReference type="Proteomes" id="UP000064939"/>
    </source>
</evidence>
<dbReference type="PANTHER" id="PTHR43046:SF2">
    <property type="entry name" value="8-OXO-DGTP DIPHOSPHATASE-RELATED"/>
    <property type="match status" value="1"/>
</dbReference>
<dbReference type="GO" id="GO:0016787">
    <property type="term" value="F:hydrolase activity"/>
    <property type="evidence" value="ECO:0007669"/>
    <property type="project" value="UniProtKB-KW"/>
</dbReference>
<evidence type="ECO:0000256" key="2">
    <source>
        <dbReference type="ARBA" id="ARBA00022801"/>
    </source>
</evidence>
<evidence type="ECO:0000256" key="1">
    <source>
        <dbReference type="ARBA" id="ARBA00001946"/>
    </source>
</evidence>
<dbReference type="InterPro" id="IPR020476">
    <property type="entry name" value="Nudix_hydrolase"/>
</dbReference>
<dbReference type="CDD" id="cd02883">
    <property type="entry name" value="NUDIX_Hydrolase"/>
    <property type="match status" value="1"/>
</dbReference>